<reference evidence="3 4" key="1">
    <citation type="submission" date="2019-11" db="EMBL/GenBank/DDBJ databases">
        <title>Whole genome sequence of Oryza granulata.</title>
        <authorList>
            <person name="Li W."/>
        </authorList>
    </citation>
    <scope>NUCLEOTIDE SEQUENCE [LARGE SCALE GENOMIC DNA]</scope>
    <source>
        <strain evidence="4">cv. Menghai</strain>
        <tissue evidence="3">Leaf</tissue>
    </source>
</reference>
<feature type="domain" description="DUF569" evidence="2">
    <location>
        <begin position="244"/>
        <end position="315"/>
    </location>
</feature>
<evidence type="ECO:0000313" key="4">
    <source>
        <dbReference type="Proteomes" id="UP000479710"/>
    </source>
</evidence>
<dbReference type="InterPro" id="IPR008999">
    <property type="entry name" value="Actin-crosslinking"/>
</dbReference>
<comment type="caution">
    <text evidence="3">The sequence shown here is derived from an EMBL/GenBank/DDBJ whole genome shotgun (WGS) entry which is preliminary data.</text>
</comment>
<accession>A0A6G1DD56</accession>
<gene>
    <name evidence="3" type="ORF">E2562_001521</name>
</gene>
<dbReference type="PANTHER" id="PTHR31205:SF4">
    <property type="entry name" value="DUF569 DOMAIN-CONTAINING PROTEIN"/>
    <property type="match status" value="1"/>
</dbReference>
<dbReference type="OrthoDB" id="650916at2759"/>
<proteinExistence type="predicted"/>
<dbReference type="AlphaFoldDB" id="A0A6G1DD56"/>
<dbReference type="InterPro" id="IPR054726">
    <property type="entry name" value="Ubiq_DUF569-assoc"/>
</dbReference>
<feature type="domain" description="DUF569" evidence="1">
    <location>
        <begin position="63"/>
        <end position="189"/>
    </location>
</feature>
<dbReference type="Proteomes" id="UP000479710">
    <property type="component" value="Unassembled WGS sequence"/>
</dbReference>
<dbReference type="PANTHER" id="PTHR31205">
    <property type="entry name" value="ACTIN CROSS-LINKING PROTEIN (DUF569)"/>
    <property type="match status" value="1"/>
</dbReference>
<keyword evidence="4" id="KW-1185">Reference proteome</keyword>
<evidence type="ECO:0000313" key="3">
    <source>
        <dbReference type="EMBL" id="KAF0910341.1"/>
    </source>
</evidence>
<evidence type="ECO:0000259" key="2">
    <source>
        <dbReference type="Pfam" id="PF22932"/>
    </source>
</evidence>
<dbReference type="SUPFAM" id="SSF50405">
    <property type="entry name" value="Actin-crosslinking proteins"/>
    <property type="match status" value="1"/>
</dbReference>
<organism evidence="3 4">
    <name type="scientific">Oryza meyeriana var. granulata</name>
    <dbReference type="NCBI Taxonomy" id="110450"/>
    <lineage>
        <taxon>Eukaryota</taxon>
        <taxon>Viridiplantae</taxon>
        <taxon>Streptophyta</taxon>
        <taxon>Embryophyta</taxon>
        <taxon>Tracheophyta</taxon>
        <taxon>Spermatophyta</taxon>
        <taxon>Magnoliopsida</taxon>
        <taxon>Liliopsida</taxon>
        <taxon>Poales</taxon>
        <taxon>Poaceae</taxon>
        <taxon>BOP clade</taxon>
        <taxon>Oryzoideae</taxon>
        <taxon>Oryzeae</taxon>
        <taxon>Oryzinae</taxon>
        <taxon>Oryza</taxon>
        <taxon>Oryza meyeriana</taxon>
    </lineage>
</organism>
<dbReference type="Pfam" id="PF04601">
    <property type="entry name" value="DUF569"/>
    <property type="match status" value="1"/>
</dbReference>
<protein>
    <submittedName>
        <fullName evidence="3">Uncharacterized protein</fullName>
    </submittedName>
</protein>
<evidence type="ECO:0000259" key="1">
    <source>
        <dbReference type="Pfam" id="PF04601"/>
    </source>
</evidence>
<name>A0A6G1DD56_9ORYZ</name>
<sequence length="333" mass="36217">MSSPETVAGTSSTGSLSAGADCGGGGLLVWRQYVPPSVAPVLLLSGGRERAAQHAQQLGVAPFENGQYVRLLNRGRRGGYLFADESGEGISTDRHREMVNTVWRVQILETDTVHVVLCGAYGRHLAATPASRATAASASSPSSASSTRWRIPTASDVVLLSENPSTGVFRALRANGRYRRWNRGVTLEAIDRANACFSLMMEWEVQVIPTRVQRPPFQVGRAARRFGLWRQGSQEMQVGVGMADYNGNFNGPCGVIISFVGRSLIELGNAVERRFGDGFNFRNMSLFIRAGNLGQPFPLLTDLPRGIDDVDVIMFMVGTPGYNRLRYPDIHAA</sequence>
<dbReference type="Pfam" id="PF22932">
    <property type="entry name" value="Ubiq_DUF_assoc"/>
    <property type="match status" value="1"/>
</dbReference>
<dbReference type="InterPro" id="IPR007679">
    <property type="entry name" value="DUF569"/>
</dbReference>
<dbReference type="EMBL" id="SPHZ02000006">
    <property type="protein sequence ID" value="KAF0910341.1"/>
    <property type="molecule type" value="Genomic_DNA"/>
</dbReference>